<dbReference type="GO" id="GO:0009279">
    <property type="term" value="C:cell outer membrane"/>
    <property type="evidence" value="ECO:0007669"/>
    <property type="project" value="UniProtKB-SubCell"/>
</dbReference>
<feature type="chain" id="PRO_5036710716" evidence="12">
    <location>
        <begin position="21"/>
        <end position="765"/>
    </location>
</feature>
<keyword evidence="3 10" id="KW-1134">Transmembrane beta strand</keyword>
<keyword evidence="2 10" id="KW-0813">Transport</keyword>
<comment type="similarity">
    <text evidence="10 11">Belongs to the TonB-dependent receptor family.</text>
</comment>
<evidence type="ECO:0000259" key="14">
    <source>
        <dbReference type="Pfam" id="PF07715"/>
    </source>
</evidence>
<evidence type="ECO:0000256" key="7">
    <source>
        <dbReference type="ARBA" id="ARBA00023136"/>
    </source>
</evidence>
<dbReference type="PANTHER" id="PTHR30069">
    <property type="entry name" value="TONB-DEPENDENT OUTER MEMBRANE RECEPTOR"/>
    <property type="match status" value="1"/>
</dbReference>
<name>A0A975J0J7_9BACT</name>
<evidence type="ECO:0000313" key="16">
    <source>
        <dbReference type="Proteomes" id="UP000676169"/>
    </source>
</evidence>
<feature type="domain" description="TonB-dependent receptor-like beta-barrel" evidence="13">
    <location>
        <begin position="280"/>
        <end position="723"/>
    </location>
</feature>
<evidence type="ECO:0000256" key="4">
    <source>
        <dbReference type="ARBA" id="ARBA00022692"/>
    </source>
</evidence>
<feature type="domain" description="TonB-dependent receptor plug" evidence="14">
    <location>
        <begin position="57"/>
        <end position="182"/>
    </location>
</feature>
<dbReference type="PANTHER" id="PTHR30069:SF29">
    <property type="entry name" value="HEMOGLOBIN AND HEMOGLOBIN-HAPTOGLOBIN-BINDING PROTEIN 1-RELATED"/>
    <property type="match status" value="1"/>
</dbReference>
<evidence type="ECO:0000256" key="9">
    <source>
        <dbReference type="ARBA" id="ARBA00023237"/>
    </source>
</evidence>
<dbReference type="InterPro" id="IPR012910">
    <property type="entry name" value="Plug_dom"/>
</dbReference>
<dbReference type="Proteomes" id="UP000676169">
    <property type="component" value="Chromosome"/>
</dbReference>
<dbReference type="InterPro" id="IPR037066">
    <property type="entry name" value="Plug_dom_sf"/>
</dbReference>
<evidence type="ECO:0000256" key="6">
    <source>
        <dbReference type="ARBA" id="ARBA00023077"/>
    </source>
</evidence>
<keyword evidence="4 10" id="KW-0812">Transmembrane</keyword>
<keyword evidence="9 10" id="KW-0998">Cell outer membrane</keyword>
<dbReference type="GO" id="GO:0015344">
    <property type="term" value="F:siderophore uptake transmembrane transporter activity"/>
    <property type="evidence" value="ECO:0007669"/>
    <property type="project" value="TreeGrafter"/>
</dbReference>
<dbReference type="InterPro" id="IPR010949">
    <property type="entry name" value="TonB_Hb/transfer/lactofer_rcpt"/>
</dbReference>
<keyword evidence="8 15" id="KW-0675">Receptor</keyword>
<dbReference type="InterPro" id="IPR039426">
    <property type="entry name" value="TonB-dep_rcpt-like"/>
</dbReference>
<proteinExistence type="inferred from homology"/>
<feature type="signal peptide" evidence="12">
    <location>
        <begin position="1"/>
        <end position="20"/>
    </location>
</feature>
<sequence length="765" mass="83850">MRISPRWCWFAALTITVAAAVPDEPVSKEQEKNDDANLPELPETVVIATRTRRNWLDTAGTVSSLNQEEMVRRGVEDLGGLVKYDPLLSGPFDFASGDGAFAYGSSGYSGFNIRGVEGNRIAIELDGIRQPPQYVSTSFDMGASDGSGGMGRDYFDPAMFDLVEVMKGGASALYGSDALGGVVSMKTLSPDDFLGKGDIGGLLRTQYFSVNEGLASQIGGAVRRGDFEVMLVWAGREGHETQNNGTLPPNPVDFTSSAGLAKVGWRHGENALLLTLESYERNTGSNARSAILSPFQVFNRNVLNSQLMTRERVGLEWDYEPANGWIDRLETHAYWQDSVTGSDNRSRSKDVTIGGITIPGRLRNQSIRFDTNLLGLTSIARKEIVAGDITHGLLAGIDVSREEGVNRFMRFDTGMPWERDRISFAPSTTTRLGVFVQDELKLGKRWTVTPGLRADSTSIDPELSPGYLARLASLDQNTVEPPRPYDNVALSPRLDVSYKTTDQTRLYAAWSHGIRNPTAEELSMIFEHPASGGSPVGSVTVPNPSLQEETSESFKAGFKGESDVGKVGLEGFYTFYKNYIENGVRTGRVDDEGHDILTTLNRGEAEIYGFEVNGEWQARSWRPALDGWSLGASTGKAVGINRTDDTWLNSVEPWKTVGWIGYDAPDQSYGVRLTAVHSAAVKHVDDTTSQSRFFRPPAWTTLDVAAYWKPTDDLTLNAGVNNLFDEKYWSWSSVRRGNGHLGGSATDDRSTAPGTNFHLSLTRTF</sequence>
<accession>A0A975J0J7</accession>
<evidence type="ECO:0000256" key="10">
    <source>
        <dbReference type="PROSITE-ProRule" id="PRU01360"/>
    </source>
</evidence>
<keyword evidence="5 12" id="KW-0732">Signal</keyword>
<dbReference type="NCBIfam" id="TIGR01786">
    <property type="entry name" value="TonB-hemlactrns"/>
    <property type="match status" value="1"/>
</dbReference>
<reference evidence="15" key="1">
    <citation type="submission" date="2021-04" db="EMBL/GenBank/DDBJ databases">
        <title>Luteolibacter sp. 32A isolated from the skin of an Anderson's salamander (Ambystoma andersonii).</title>
        <authorList>
            <person name="Spergser J."/>
            <person name="Busse H.-J."/>
        </authorList>
    </citation>
    <scope>NUCLEOTIDE SEQUENCE</scope>
    <source>
        <strain evidence="15">32A</strain>
    </source>
</reference>
<evidence type="ECO:0000313" key="15">
    <source>
        <dbReference type="EMBL" id="QUE51795.1"/>
    </source>
</evidence>
<evidence type="ECO:0000256" key="11">
    <source>
        <dbReference type="RuleBase" id="RU003357"/>
    </source>
</evidence>
<dbReference type="AlphaFoldDB" id="A0A975J0J7"/>
<evidence type="ECO:0000256" key="12">
    <source>
        <dbReference type="SAM" id="SignalP"/>
    </source>
</evidence>
<protein>
    <submittedName>
        <fullName evidence="15">TonB-dependent hemoglobin/transferrin/lactoferrin family receptor</fullName>
    </submittedName>
</protein>
<keyword evidence="16" id="KW-1185">Reference proteome</keyword>
<dbReference type="EMBL" id="CP073100">
    <property type="protein sequence ID" value="QUE51795.1"/>
    <property type="molecule type" value="Genomic_DNA"/>
</dbReference>
<keyword evidence="6 11" id="KW-0798">TonB box</keyword>
<dbReference type="Gene3D" id="2.170.130.10">
    <property type="entry name" value="TonB-dependent receptor, plug domain"/>
    <property type="match status" value="1"/>
</dbReference>
<dbReference type="GO" id="GO:0044718">
    <property type="term" value="P:siderophore transmembrane transport"/>
    <property type="evidence" value="ECO:0007669"/>
    <property type="project" value="TreeGrafter"/>
</dbReference>
<dbReference type="InterPro" id="IPR000531">
    <property type="entry name" value="Beta-barrel_TonB"/>
</dbReference>
<dbReference type="CDD" id="cd01347">
    <property type="entry name" value="ligand_gated_channel"/>
    <property type="match status" value="1"/>
</dbReference>
<dbReference type="Pfam" id="PF07715">
    <property type="entry name" value="Plug"/>
    <property type="match status" value="1"/>
</dbReference>
<dbReference type="KEGG" id="lamb:KBB96_02635"/>
<keyword evidence="7 10" id="KW-0472">Membrane</keyword>
<dbReference type="Pfam" id="PF00593">
    <property type="entry name" value="TonB_dep_Rec_b-barrel"/>
    <property type="match status" value="1"/>
</dbReference>
<evidence type="ECO:0000259" key="13">
    <source>
        <dbReference type="Pfam" id="PF00593"/>
    </source>
</evidence>
<dbReference type="PROSITE" id="PS52016">
    <property type="entry name" value="TONB_DEPENDENT_REC_3"/>
    <property type="match status" value="1"/>
</dbReference>
<evidence type="ECO:0000256" key="1">
    <source>
        <dbReference type="ARBA" id="ARBA00004571"/>
    </source>
</evidence>
<gene>
    <name evidence="15" type="ORF">KBB96_02635</name>
</gene>
<evidence type="ECO:0000256" key="2">
    <source>
        <dbReference type="ARBA" id="ARBA00022448"/>
    </source>
</evidence>
<dbReference type="InterPro" id="IPR036942">
    <property type="entry name" value="Beta-barrel_TonB_sf"/>
</dbReference>
<comment type="subcellular location">
    <subcellularLocation>
        <location evidence="1 10">Cell outer membrane</location>
        <topology evidence="1 10">Multi-pass membrane protein</topology>
    </subcellularLocation>
</comment>
<dbReference type="SUPFAM" id="SSF56935">
    <property type="entry name" value="Porins"/>
    <property type="match status" value="1"/>
</dbReference>
<evidence type="ECO:0000256" key="5">
    <source>
        <dbReference type="ARBA" id="ARBA00022729"/>
    </source>
</evidence>
<evidence type="ECO:0000256" key="8">
    <source>
        <dbReference type="ARBA" id="ARBA00023170"/>
    </source>
</evidence>
<dbReference type="RefSeq" id="WP_211631975.1">
    <property type="nucleotide sequence ID" value="NZ_CP073100.1"/>
</dbReference>
<evidence type="ECO:0000256" key="3">
    <source>
        <dbReference type="ARBA" id="ARBA00022452"/>
    </source>
</evidence>
<dbReference type="Gene3D" id="2.40.170.20">
    <property type="entry name" value="TonB-dependent receptor, beta-barrel domain"/>
    <property type="match status" value="1"/>
</dbReference>
<organism evidence="15 16">
    <name type="scientific">Luteolibacter ambystomatis</name>
    <dbReference type="NCBI Taxonomy" id="2824561"/>
    <lineage>
        <taxon>Bacteria</taxon>
        <taxon>Pseudomonadati</taxon>
        <taxon>Verrucomicrobiota</taxon>
        <taxon>Verrucomicrobiia</taxon>
        <taxon>Verrucomicrobiales</taxon>
        <taxon>Verrucomicrobiaceae</taxon>
        <taxon>Luteolibacter</taxon>
    </lineage>
</organism>